<comment type="similarity">
    <text evidence="1">Belongs to the glycosyl hydrolase 16 family.</text>
</comment>
<gene>
    <name evidence="4" type="ORF">QU605_08300</name>
</gene>
<evidence type="ECO:0000313" key="4">
    <source>
        <dbReference type="EMBL" id="MDM9631469.1"/>
    </source>
</evidence>
<keyword evidence="5" id="KW-1185">Reference proteome</keyword>
<dbReference type="RefSeq" id="WP_289724824.1">
    <property type="nucleotide sequence ID" value="NZ_JAUDUY010000003.1"/>
</dbReference>
<keyword evidence="2" id="KW-0732">Signal</keyword>
<organism evidence="4 5">
    <name type="scientific">Robiginitalea aurantiaca</name>
    <dbReference type="NCBI Taxonomy" id="3056915"/>
    <lineage>
        <taxon>Bacteria</taxon>
        <taxon>Pseudomonadati</taxon>
        <taxon>Bacteroidota</taxon>
        <taxon>Flavobacteriia</taxon>
        <taxon>Flavobacteriales</taxon>
        <taxon>Flavobacteriaceae</taxon>
        <taxon>Robiginitalea</taxon>
    </lineage>
</organism>
<feature type="chain" id="PRO_5045918902" evidence="2">
    <location>
        <begin position="21"/>
        <end position="282"/>
    </location>
</feature>
<dbReference type="InterPro" id="IPR000757">
    <property type="entry name" value="Beta-glucanase-like"/>
</dbReference>
<protein>
    <submittedName>
        <fullName evidence="4">Glycoside hydrolase family 16 protein</fullName>
    </submittedName>
</protein>
<dbReference type="PANTHER" id="PTHR10963:SF60">
    <property type="entry name" value="GRAM-NEGATIVE BACTERIA-BINDING PROTEIN 1-RELATED"/>
    <property type="match status" value="1"/>
</dbReference>
<dbReference type="CDD" id="cd08023">
    <property type="entry name" value="GH16_laminarinase_like"/>
    <property type="match status" value="1"/>
</dbReference>
<keyword evidence="4" id="KW-0378">Hydrolase</keyword>
<sequence length="282" mass="32207">MKYSVVLFITCLTFLGNLRAQNSVNPLQETATGKRFETLVWSDEFEGNGPVDAKKWFHQTQLPPGGSWFGGIINHYTDRQENTYLKDGLLHLVAKKEVFKDQGEVKNYTSARLNSKFTFTHGRVEIKAKMPKGTGTWPAIWMLNKNIDEDGAYWDNEGFGKVKWPYCGEIDILEHWGKNQDYVSSAVHNGSGYGGAVENLGGRRVAGVSDQFHVYAIEWTKNKMTFSIDGVVHYVYEPSKKDTNTWPYDSDYYLILNIAIEPDIDPEFTESALEVDYIRIYQ</sequence>
<dbReference type="Pfam" id="PF00722">
    <property type="entry name" value="Glyco_hydro_16"/>
    <property type="match status" value="1"/>
</dbReference>
<feature type="signal peptide" evidence="2">
    <location>
        <begin position="1"/>
        <end position="20"/>
    </location>
</feature>
<comment type="caution">
    <text evidence="4">The sequence shown here is derived from an EMBL/GenBank/DDBJ whole genome shotgun (WGS) entry which is preliminary data.</text>
</comment>
<feature type="domain" description="GH16" evidence="3">
    <location>
        <begin position="18"/>
        <end position="282"/>
    </location>
</feature>
<name>A0ABT7WEW9_9FLAO</name>
<dbReference type="PROSITE" id="PS51762">
    <property type="entry name" value="GH16_2"/>
    <property type="match status" value="1"/>
</dbReference>
<proteinExistence type="inferred from homology"/>
<evidence type="ECO:0000313" key="5">
    <source>
        <dbReference type="Proteomes" id="UP001174839"/>
    </source>
</evidence>
<dbReference type="PANTHER" id="PTHR10963">
    <property type="entry name" value="GLYCOSYL HYDROLASE-RELATED"/>
    <property type="match status" value="1"/>
</dbReference>
<dbReference type="Gene3D" id="2.60.120.200">
    <property type="match status" value="1"/>
</dbReference>
<accession>A0ABT7WEW9</accession>
<evidence type="ECO:0000259" key="3">
    <source>
        <dbReference type="PROSITE" id="PS51762"/>
    </source>
</evidence>
<dbReference type="GO" id="GO:0016787">
    <property type="term" value="F:hydrolase activity"/>
    <property type="evidence" value="ECO:0007669"/>
    <property type="project" value="UniProtKB-KW"/>
</dbReference>
<dbReference type="SUPFAM" id="SSF49899">
    <property type="entry name" value="Concanavalin A-like lectins/glucanases"/>
    <property type="match status" value="1"/>
</dbReference>
<dbReference type="InterPro" id="IPR050546">
    <property type="entry name" value="Glycosyl_Hydrlase_16"/>
</dbReference>
<evidence type="ECO:0000256" key="2">
    <source>
        <dbReference type="SAM" id="SignalP"/>
    </source>
</evidence>
<reference evidence="4" key="1">
    <citation type="submission" date="2023-06" db="EMBL/GenBank/DDBJ databases">
        <title>Robiginitalea aurantiacus sp. nov. and Algoriphagus sediminis sp. nov., isolated from coastal sediment.</title>
        <authorList>
            <person name="Zhou Z.Y."/>
            <person name="An J."/>
            <person name="Jia Y.W."/>
            <person name="Du Z.J."/>
        </authorList>
    </citation>
    <scope>NUCLEOTIDE SEQUENCE</scope>
    <source>
        <strain evidence="4">M39</strain>
    </source>
</reference>
<dbReference type="InterPro" id="IPR013320">
    <property type="entry name" value="ConA-like_dom_sf"/>
</dbReference>
<evidence type="ECO:0000256" key="1">
    <source>
        <dbReference type="ARBA" id="ARBA00006865"/>
    </source>
</evidence>
<dbReference type="EMBL" id="JAUDUY010000003">
    <property type="protein sequence ID" value="MDM9631469.1"/>
    <property type="molecule type" value="Genomic_DNA"/>
</dbReference>
<dbReference type="Proteomes" id="UP001174839">
    <property type="component" value="Unassembled WGS sequence"/>
</dbReference>